<proteinExistence type="predicted"/>
<evidence type="ECO:0000313" key="1">
    <source>
        <dbReference type="EMBL" id="KHJ89723.1"/>
    </source>
</evidence>
<dbReference type="Gene3D" id="3.40.33.10">
    <property type="entry name" value="CAP"/>
    <property type="match status" value="1"/>
</dbReference>
<protein>
    <recommendedName>
        <fullName evidence="3">SCP domain-containing protein</fullName>
    </recommendedName>
</protein>
<evidence type="ECO:0000313" key="2">
    <source>
        <dbReference type="Proteomes" id="UP000053660"/>
    </source>
</evidence>
<name>A0A0B1SWR8_OESDE</name>
<organism evidence="1 2">
    <name type="scientific">Oesophagostomum dentatum</name>
    <name type="common">Nodular worm</name>
    <dbReference type="NCBI Taxonomy" id="61180"/>
    <lineage>
        <taxon>Eukaryota</taxon>
        <taxon>Metazoa</taxon>
        <taxon>Ecdysozoa</taxon>
        <taxon>Nematoda</taxon>
        <taxon>Chromadorea</taxon>
        <taxon>Rhabditida</taxon>
        <taxon>Rhabditina</taxon>
        <taxon>Rhabditomorpha</taxon>
        <taxon>Strongyloidea</taxon>
        <taxon>Strongylidae</taxon>
        <taxon>Oesophagostomum</taxon>
    </lineage>
</organism>
<dbReference type="AlphaFoldDB" id="A0A0B1SWR8"/>
<dbReference type="InterPro" id="IPR035940">
    <property type="entry name" value="CAP_sf"/>
</dbReference>
<keyword evidence="2" id="KW-1185">Reference proteome</keyword>
<reference evidence="1 2" key="1">
    <citation type="submission" date="2014-03" db="EMBL/GenBank/DDBJ databases">
        <title>Draft genome of the hookworm Oesophagostomum dentatum.</title>
        <authorList>
            <person name="Mitreva M."/>
        </authorList>
    </citation>
    <scope>NUCLEOTIDE SEQUENCE [LARGE SCALE GENOMIC DNA]</scope>
    <source>
        <strain evidence="1 2">OD-Hann</strain>
    </source>
</reference>
<sequence>MVTLDKSVYGTIKGTKSMFRIKYECTNEALAPLAIAKELHSFYYGSFGIPSEPTGTTLADWYGLAVDEWSEITTPLESNAIYRDKSIEPFANMIYYKTLAFGCMHRFCAETKSLAIACAFGAVPKIGQQLYVPAAGKKGCTADKTCKKIVANSECRRDYSGNIIGPLCQTEAIEVDRKFELI</sequence>
<dbReference type="Proteomes" id="UP000053660">
    <property type="component" value="Unassembled WGS sequence"/>
</dbReference>
<dbReference type="EMBL" id="KN553839">
    <property type="protein sequence ID" value="KHJ89723.1"/>
    <property type="molecule type" value="Genomic_DNA"/>
</dbReference>
<evidence type="ECO:0008006" key="3">
    <source>
        <dbReference type="Google" id="ProtNLM"/>
    </source>
</evidence>
<dbReference type="OrthoDB" id="5872317at2759"/>
<accession>A0A0B1SWR8</accession>
<gene>
    <name evidence="1" type="ORF">OESDEN_10444</name>
</gene>